<proteinExistence type="inferred from homology"/>
<evidence type="ECO:0000256" key="1">
    <source>
        <dbReference type="ARBA" id="ARBA00001974"/>
    </source>
</evidence>
<comment type="similarity">
    <text evidence="2">Belongs to the FAD-binding monooxygenase family.</text>
</comment>
<name>A0A4Q4SFL3_9PLEO</name>
<evidence type="ECO:0000256" key="4">
    <source>
        <dbReference type="ARBA" id="ARBA00022827"/>
    </source>
</evidence>
<accession>A0A4Q4SFL3</accession>
<sequence>MVVVDVRNVACAHLKALDAKAGPTSEVEKFILVVARKTGGHGVVLRTLLGKIIQLLVLSRKGRSTSIPRCTRRERNGVSVADYWKEEDNNVLFGVAMPKFPNLLGRLRRGSGSSYNFISMLEVDAKLIAYVIKKAYEQAEPGQKVVVEASEEGAEEWSNEVAKRAAFFGALLQCTPGWYTLEGAALQTEPMDDKTFVAKNAPWGSRPVDFQERVEAYVAAGSLRGFTVKVVG</sequence>
<evidence type="ECO:0000256" key="6">
    <source>
        <dbReference type="ARBA" id="ARBA00023002"/>
    </source>
</evidence>
<comment type="caution">
    <text evidence="7">The sequence shown here is derived from an EMBL/GenBank/DDBJ whole genome shotgun (WGS) entry which is preliminary data.</text>
</comment>
<dbReference type="InterPro" id="IPR036188">
    <property type="entry name" value="FAD/NAD-bd_sf"/>
</dbReference>
<keyword evidence="4" id="KW-0274">FAD</keyword>
<comment type="cofactor">
    <cofactor evidence="1">
        <name>FAD</name>
        <dbReference type="ChEBI" id="CHEBI:57692"/>
    </cofactor>
</comment>
<dbReference type="Gene3D" id="3.50.50.60">
    <property type="entry name" value="FAD/NAD(P)-binding domain"/>
    <property type="match status" value="1"/>
</dbReference>
<keyword evidence="3" id="KW-0285">Flavoprotein</keyword>
<gene>
    <name evidence="7" type="ORF">AA0113_g4352</name>
</gene>
<reference evidence="8" key="1">
    <citation type="journal article" date="2019" name="bioRxiv">
        <title>Genomics, evolutionary history and diagnostics of the Alternaria alternata species group including apple and Asian pear pathotypes.</title>
        <authorList>
            <person name="Armitage A.D."/>
            <person name="Cockerton H.M."/>
            <person name="Sreenivasaprasad S."/>
            <person name="Woodhall J.W."/>
            <person name="Lane C.R."/>
            <person name="Harrison R.J."/>
            <person name="Clarkson J.P."/>
        </authorList>
    </citation>
    <scope>NUCLEOTIDE SEQUENCE [LARGE SCALE GENOMIC DNA]</scope>
    <source>
        <strain evidence="8">RGR 97.0016</strain>
    </source>
</reference>
<evidence type="ECO:0000313" key="7">
    <source>
        <dbReference type="EMBL" id="RYO69315.1"/>
    </source>
</evidence>
<dbReference type="GO" id="GO:0016491">
    <property type="term" value="F:oxidoreductase activity"/>
    <property type="evidence" value="ECO:0007669"/>
    <property type="project" value="UniProtKB-KW"/>
</dbReference>
<evidence type="ECO:0000256" key="3">
    <source>
        <dbReference type="ARBA" id="ARBA00022630"/>
    </source>
</evidence>
<organism evidence="7 8">
    <name type="scientific">Alternaria arborescens</name>
    <dbReference type="NCBI Taxonomy" id="156630"/>
    <lineage>
        <taxon>Eukaryota</taxon>
        <taxon>Fungi</taxon>
        <taxon>Dikarya</taxon>
        <taxon>Ascomycota</taxon>
        <taxon>Pezizomycotina</taxon>
        <taxon>Dothideomycetes</taxon>
        <taxon>Pleosporomycetidae</taxon>
        <taxon>Pleosporales</taxon>
        <taxon>Pleosporineae</taxon>
        <taxon>Pleosporaceae</taxon>
        <taxon>Alternaria</taxon>
        <taxon>Alternaria sect. Alternaria</taxon>
    </lineage>
</organism>
<keyword evidence="6" id="KW-0560">Oxidoreductase</keyword>
<dbReference type="PANTHER" id="PTHR43098:SF2">
    <property type="entry name" value="FAD-BINDING MONOOXYGENASE AUSB-RELATED"/>
    <property type="match status" value="1"/>
</dbReference>
<dbReference type="OrthoDB" id="2735536at2759"/>
<dbReference type="Proteomes" id="UP000293823">
    <property type="component" value="Unassembled WGS sequence"/>
</dbReference>
<evidence type="ECO:0000256" key="5">
    <source>
        <dbReference type="ARBA" id="ARBA00022857"/>
    </source>
</evidence>
<dbReference type="EMBL" id="PEJP01000014">
    <property type="protein sequence ID" value="RYO69315.1"/>
    <property type="molecule type" value="Genomic_DNA"/>
</dbReference>
<dbReference type="PANTHER" id="PTHR43098">
    <property type="entry name" value="L-ORNITHINE N(5)-MONOOXYGENASE-RELATED"/>
    <property type="match status" value="1"/>
</dbReference>
<keyword evidence="5" id="KW-0521">NADP</keyword>
<dbReference type="AlphaFoldDB" id="A0A4Q4SFL3"/>
<keyword evidence="8" id="KW-1185">Reference proteome</keyword>
<evidence type="ECO:0000313" key="8">
    <source>
        <dbReference type="Proteomes" id="UP000293823"/>
    </source>
</evidence>
<dbReference type="InterPro" id="IPR050775">
    <property type="entry name" value="FAD-binding_Monooxygenases"/>
</dbReference>
<protein>
    <submittedName>
        <fullName evidence="7">Uncharacterized protein</fullName>
    </submittedName>
</protein>
<evidence type="ECO:0000256" key="2">
    <source>
        <dbReference type="ARBA" id="ARBA00010139"/>
    </source>
</evidence>